<dbReference type="PANTHER" id="PTHR24567">
    <property type="entry name" value="CRP FAMILY TRANSCRIPTIONAL REGULATORY PROTEIN"/>
    <property type="match status" value="1"/>
</dbReference>
<keyword evidence="2" id="KW-0238">DNA-binding</keyword>
<evidence type="ECO:0000313" key="6">
    <source>
        <dbReference type="Proteomes" id="UP000199309"/>
    </source>
</evidence>
<dbReference type="STRING" id="349095.SAMN05660299_02863"/>
<dbReference type="AlphaFoldDB" id="A0A1H0CAP5"/>
<dbReference type="InterPro" id="IPR012318">
    <property type="entry name" value="HTH_CRP"/>
</dbReference>
<evidence type="ECO:0000256" key="2">
    <source>
        <dbReference type="ARBA" id="ARBA00023125"/>
    </source>
</evidence>
<dbReference type="InterPro" id="IPR050397">
    <property type="entry name" value="Env_Response_Regulators"/>
</dbReference>
<evidence type="ECO:0000256" key="3">
    <source>
        <dbReference type="ARBA" id="ARBA00023163"/>
    </source>
</evidence>
<dbReference type="EMBL" id="FNHQ01000075">
    <property type="protein sequence ID" value="SDN54958.1"/>
    <property type="molecule type" value="Genomic_DNA"/>
</dbReference>
<sequence>MTCNNIFLSNNLEFIPQIFKNYGTLKRFSAGEIVFVKDEPADFIYYVVKGQARAFLIYPNGEEHNLIYVHENTTYGEEVFAMPPTRIVCCSAITNLITYQITPKMLLQMCLSEKNGINELLSVLMKKITLLHNWIFYAQFIKNEEKLACLLYSYTKVDEDRVILTHEQIAEVTGMSRITTTRILNSFVKKKLISQKYKSILVHNRNELQTIFEHTTNDSVKQCSQKPSTSEWD</sequence>
<keyword evidence="3" id="KW-0804">Transcription</keyword>
<organism evidence="5 6">
    <name type="scientific">Megasphaera paucivorans</name>
    <dbReference type="NCBI Taxonomy" id="349095"/>
    <lineage>
        <taxon>Bacteria</taxon>
        <taxon>Bacillati</taxon>
        <taxon>Bacillota</taxon>
        <taxon>Negativicutes</taxon>
        <taxon>Veillonellales</taxon>
        <taxon>Veillonellaceae</taxon>
        <taxon>Megasphaera</taxon>
    </lineage>
</organism>
<dbReference type="GO" id="GO:0005829">
    <property type="term" value="C:cytosol"/>
    <property type="evidence" value="ECO:0007669"/>
    <property type="project" value="TreeGrafter"/>
</dbReference>
<accession>A0A1H0CAP5</accession>
<dbReference type="Pfam" id="PF13545">
    <property type="entry name" value="HTH_Crp_2"/>
    <property type="match status" value="1"/>
</dbReference>
<keyword evidence="6" id="KW-1185">Reference proteome</keyword>
<keyword evidence="1" id="KW-0805">Transcription regulation</keyword>
<dbReference type="GO" id="GO:0003700">
    <property type="term" value="F:DNA-binding transcription factor activity"/>
    <property type="evidence" value="ECO:0007669"/>
    <property type="project" value="TreeGrafter"/>
</dbReference>
<dbReference type="RefSeq" id="WP_091653293.1">
    <property type="nucleotide sequence ID" value="NZ_FNHQ01000075.1"/>
</dbReference>
<dbReference type="InterPro" id="IPR018490">
    <property type="entry name" value="cNMP-bd_dom_sf"/>
</dbReference>
<dbReference type="InterPro" id="IPR000595">
    <property type="entry name" value="cNMP-bd_dom"/>
</dbReference>
<dbReference type="Pfam" id="PF00027">
    <property type="entry name" value="cNMP_binding"/>
    <property type="match status" value="1"/>
</dbReference>
<name>A0A1H0CAP5_9FIRM</name>
<proteinExistence type="predicted"/>
<dbReference type="SUPFAM" id="SSF51206">
    <property type="entry name" value="cAMP-binding domain-like"/>
    <property type="match status" value="1"/>
</dbReference>
<dbReference type="OrthoDB" id="8254501at2"/>
<dbReference type="InterPro" id="IPR014710">
    <property type="entry name" value="RmlC-like_jellyroll"/>
</dbReference>
<evidence type="ECO:0000256" key="1">
    <source>
        <dbReference type="ARBA" id="ARBA00023015"/>
    </source>
</evidence>
<gene>
    <name evidence="5" type="ORF">SAMN05660299_02863</name>
</gene>
<dbReference type="PANTHER" id="PTHR24567:SF26">
    <property type="entry name" value="REGULATORY PROTEIN YEIL"/>
    <property type="match status" value="1"/>
</dbReference>
<dbReference type="SMART" id="SM00419">
    <property type="entry name" value="HTH_CRP"/>
    <property type="match status" value="1"/>
</dbReference>
<reference evidence="5 6" key="1">
    <citation type="submission" date="2016-10" db="EMBL/GenBank/DDBJ databases">
        <authorList>
            <person name="de Groot N.N."/>
        </authorList>
    </citation>
    <scope>NUCLEOTIDE SEQUENCE [LARGE SCALE GENOMIC DNA]</scope>
    <source>
        <strain evidence="5 6">DSM 16981</strain>
    </source>
</reference>
<dbReference type="Proteomes" id="UP000199309">
    <property type="component" value="Unassembled WGS sequence"/>
</dbReference>
<dbReference type="PROSITE" id="PS50042">
    <property type="entry name" value="CNMP_BINDING_3"/>
    <property type="match status" value="1"/>
</dbReference>
<evidence type="ECO:0000313" key="5">
    <source>
        <dbReference type="EMBL" id="SDN54958.1"/>
    </source>
</evidence>
<dbReference type="SUPFAM" id="SSF46785">
    <property type="entry name" value="Winged helix' DNA-binding domain"/>
    <property type="match status" value="1"/>
</dbReference>
<feature type="domain" description="Cyclic nucleotide-binding" evidence="4">
    <location>
        <begin position="26"/>
        <end position="77"/>
    </location>
</feature>
<dbReference type="GO" id="GO:0003677">
    <property type="term" value="F:DNA binding"/>
    <property type="evidence" value="ECO:0007669"/>
    <property type="project" value="UniProtKB-KW"/>
</dbReference>
<evidence type="ECO:0000259" key="4">
    <source>
        <dbReference type="PROSITE" id="PS50042"/>
    </source>
</evidence>
<dbReference type="CDD" id="cd00038">
    <property type="entry name" value="CAP_ED"/>
    <property type="match status" value="1"/>
</dbReference>
<dbReference type="InterPro" id="IPR036390">
    <property type="entry name" value="WH_DNA-bd_sf"/>
</dbReference>
<keyword evidence="5" id="KW-0418">Kinase</keyword>
<protein>
    <submittedName>
        <fullName evidence="5">cAMP-binding domain of CRP or a regulatory subunit of cAMP-dependent protein kinases</fullName>
    </submittedName>
</protein>
<dbReference type="Gene3D" id="2.60.120.10">
    <property type="entry name" value="Jelly Rolls"/>
    <property type="match status" value="1"/>
</dbReference>
<dbReference type="GO" id="GO:0016301">
    <property type="term" value="F:kinase activity"/>
    <property type="evidence" value="ECO:0007669"/>
    <property type="project" value="UniProtKB-KW"/>
</dbReference>
<keyword evidence="5" id="KW-0808">Transferase</keyword>